<evidence type="ECO:0000259" key="7">
    <source>
        <dbReference type="PROSITE" id="PS51755"/>
    </source>
</evidence>
<name>A0A346XUT5_9ACTN</name>
<feature type="domain" description="OmpR/PhoB-type" evidence="7">
    <location>
        <begin position="136"/>
        <end position="235"/>
    </location>
</feature>
<evidence type="ECO:0000313" key="9">
    <source>
        <dbReference type="Proteomes" id="UP000264006"/>
    </source>
</evidence>
<evidence type="ECO:0000256" key="2">
    <source>
        <dbReference type="ARBA" id="ARBA00023012"/>
    </source>
</evidence>
<proteinExistence type="predicted"/>
<dbReference type="Proteomes" id="UP000264006">
    <property type="component" value="Chromosome"/>
</dbReference>
<keyword evidence="3 5" id="KW-0238">DNA-binding</keyword>
<dbReference type="AlphaFoldDB" id="A0A346XUT5"/>
<organism evidence="8 9">
    <name type="scientific">Euzebya pacifica</name>
    <dbReference type="NCBI Taxonomy" id="1608957"/>
    <lineage>
        <taxon>Bacteria</taxon>
        <taxon>Bacillati</taxon>
        <taxon>Actinomycetota</taxon>
        <taxon>Nitriliruptoria</taxon>
        <taxon>Euzebyales</taxon>
    </lineage>
</organism>
<dbReference type="InterPro" id="IPR016032">
    <property type="entry name" value="Sig_transdc_resp-reg_C-effctor"/>
</dbReference>
<feature type="DNA-binding region" description="OmpR/PhoB-type" evidence="5">
    <location>
        <begin position="136"/>
        <end position="235"/>
    </location>
</feature>
<dbReference type="Pfam" id="PF00072">
    <property type="entry name" value="Response_reg"/>
    <property type="match status" value="1"/>
</dbReference>
<dbReference type="CDD" id="cd00383">
    <property type="entry name" value="trans_reg_C"/>
    <property type="match status" value="1"/>
</dbReference>
<keyword evidence="1 4" id="KW-0597">Phosphoprotein</keyword>
<keyword evidence="9" id="KW-1185">Reference proteome</keyword>
<accession>A0A346XUT5</accession>
<dbReference type="GO" id="GO:0006355">
    <property type="term" value="P:regulation of DNA-templated transcription"/>
    <property type="evidence" value="ECO:0007669"/>
    <property type="project" value="InterPro"/>
</dbReference>
<dbReference type="FunFam" id="1.10.10.10:FF:000446">
    <property type="entry name" value="DNA-binding response regulator"/>
    <property type="match status" value="1"/>
</dbReference>
<dbReference type="Gene3D" id="3.40.50.2300">
    <property type="match status" value="1"/>
</dbReference>
<dbReference type="InterPro" id="IPR011006">
    <property type="entry name" value="CheY-like_superfamily"/>
</dbReference>
<dbReference type="Gene3D" id="6.10.250.690">
    <property type="match status" value="1"/>
</dbReference>
<dbReference type="InterPro" id="IPR036388">
    <property type="entry name" value="WH-like_DNA-bd_sf"/>
</dbReference>
<gene>
    <name evidence="8" type="ORF">DVS28_a1282</name>
</gene>
<dbReference type="PROSITE" id="PS50110">
    <property type="entry name" value="RESPONSE_REGULATORY"/>
    <property type="match status" value="1"/>
</dbReference>
<dbReference type="GO" id="GO:0000976">
    <property type="term" value="F:transcription cis-regulatory region binding"/>
    <property type="evidence" value="ECO:0007669"/>
    <property type="project" value="TreeGrafter"/>
</dbReference>
<evidence type="ECO:0000256" key="4">
    <source>
        <dbReference type="PROSITE-ProRule" id="PRU00169"/>
    </source>
</evidence>
<dbReference type="Gene3D" id="1.10.10.10">
    <property type="entry name" value="Winged helix-like DNA-binding domain superfamily/Winged helix DNA-binding domain"/>
    <property type="match status" value="1"/>
</dbReference>
<dbReference type="GO" id="GO:0005829">
    <property type="term" value="C:cytosol"/>
    <property type="evidence" value="ECO:0007669"/>
    <property type="project" value="TreeGrafter"/>
</dbReference>
<dbReference type="GO" id="GO:0032993">
    <property type="term" value="C:protein-DNA complex"/>
    <property type="evidence" value="ECO:0007669"/>
    <property type="project" value="TreeGrafter"/>
</dbReference>
<dbReference type="PROSITE" id="PS51755">
    <property type="entry name" value="OMPR_PHOB"/>
    <property type="match status" value="1"/>
</dbReference>
<dbReference type="Pfam" id="PF00486">
    <property type="entry name" value="Trans_reg_C"/>
    <property type="match status" value="1"/>
</dbReference>
<dbReference type="InterPro" id="IPR001789">
    <property type="entry name" value="Sig_transdc_resp-reg_receiver"/>
</dbReference>
<dbReference type="InterPro" id="IPR039420">
    <property type="entry name" value="WalR-like"/>
</dbReference>
<sequence>MSGQPDSELQKVLLVEDDDGIANPLAAALGGGGYAVTRVATGREALALAHDELAAVVLDLGLPDIDGVEVCRRLHDAHPGVPVLMLTARTSEADVVVGLDAGADDYVTKPFRLAELLARLRALVRRAQSSQGAPVEEEYAAMDVRVDVAARRAWRGDHELDLTPKEFDLLAMLVRQAGTVVTREDIMREVWETNWFGSTKTVDMHVSWLRRKLGDDASAPKYLTTVRGVGLRFETDS</sequence>
<dbReference type="SUPFAM" id="SSF52172">
    <property type="entry name" value="CheY-like"/>
    <property type="match status" value="1"/>
</dbReference>
<dbReference type="KEGG" id="euz:DVS28_a1282"/>
<dbReference type="SMART" id="SM00862">
    <property type="entry name" value="Trans_reg_C"/>
    <property type="match status" value="1"/>
</dbReference>
<dbReference type="InterPro" id="IPR001867">
    <property type="entry name" value="OmpR/PhoB-type_DNA-bd"/>
</dbReference>
<evidence type="ECO:0000313" key="8">
    <source>
        <dbReference type="EMBL" id="AXV05982.1"/>
    </source>
</evidence>
<dbReference type="EMBL" id="CP031165">
    <property type="protein sequence ID" value="AXV05982.1"/>
    <property type="molecule type" value="Genomic_DNA"/>
</dbReference>
<evidence type="ECO:0000256" key="5">
    <source>
        <dbReference type="PROSITE-ProRule" id="PRU01091"/>
    </source>
</evidence>
<protein>
    <submittedName>
        <fullName evidence="8">Putative two-component system response regulator</fullName>
    </submittedName>
</protein>
<evidence type="ECO:0000256" key="3">
    <source>
        <dbReference type="ARBA" id="ARBA00023125"/>
    </source>
</evidence>
<dbReference type="PANTHER" id="PTHR48111:SF40">
    <property type="entry name" value="PHOSPHATE REGULON TRANSCRIPTIONAL REGULATORY PROTEIN PHOB"/>
    <property type="match status" value="1"/>
</dbReference>
<feature type="domain" description="Response regulatory" evidence="6">
    <location>
        <begin position="11"/>
        <end position="124"/>
    </location>
</feature>
<keyword evidence="2" id="KW-0902">Two-component regulatory system</keyword>
<reference evidence="8 9" key="1">
    <citation type="submission" date="2018-09" db="EMBL/GenBank/DDBJ databases">
        <title>Complete genome sequence of Euzebya sp. DY32-46 isolated from seawater of Pacific Ocean.</title>
        <authorList>
            <person name="Xu L."/>
            <person name="Wu Y.-H."/>
            <person name="Xu X.-W."/>
        </authorList>
    </citation>
    <scope>NUCLEOTIDE SEQUENCE [LARGE SCALE GENOMIC DNA]</scope>
    <source>
        <strain evidence="8 9">DY32-46</strain>
    </source>
</reference>
<dbReference type="SUPFAM" id="SSF46894">
    <property type="entry name" value="C-terminal effector domain of the bipartite response regulators"/>
    <property type="match status" value="1"/>
</dbReference>
<dbReference type="PANTHER" id="PTHR48111">
    <property type="entry name" value="REGULATOR OF RPOS"/>
    <property type="match status" value="1"/>
</dbReference>
<dbReference type="GO" id="GO:0000156">
    <property type="term" value="F:phosphorelay response regulator activity"/>
    <property type="evidence" value="ECO:0007669"/>
    <property type="project" value="TreeGrafter"/>
</dbReference>
<evidence type="ECO:0000259" key="6">
    <source>
        <dbReference type="PROSITE" id="PS50110"/>
    </source>
</evidence>
<dbReference type="SMART" id="SM00448">
    <property type="entry name" value="REC"/>
    <property type="match status" value="1"/>
</dbReference>
<evidence type="ECO:0000256" key="1">
    <source>
        <dbReference type="ARBA" id="ARBA00022553"/>
    </source>
</evidence>
<feature type="modified residue" description="4-aspartylphosphate" evidence="4">
    <location>
        <position position="59"/>
    </location>
</feature>